<protein>
    <submittedName>
        <fullName evidence="1">Uncharacterized protein</fullName>
    </submittedName>
</protein>
<dbReference type="RefSeq" id="YP_010661055.1">
    <property type="nucleotide sequence ID" value="NC_070882.1"/>
</dbReference>
<reference evidence="1 2" key="1">
    <citation type="submission" date="2019-06" db="EMBL/GenBank/DDBJ databases">
        <title>A distant relative of Phikzvirus genus phages from a therapeutic phage collection.</title>
        <authorList>
            <person name="Hejnowicz M.S."/>
            <person name="Dabrowski K."/>
            <person name="Gawor J."/>
            <person name="Weber-Dabrowska B."/>
            <person name="Gromadka R."/>
            <person name="Lobocka M.B."/>
        </authorList>
    </citation>
    <scope>NUCLEOTIDE SEQUENCE [LARGE SCALE GENOMIC DNA]</scope>
</reference>
<dbReference type="KEGG" id="vg:77937065"/>
<dbReference type="GeneID" id="77937065"/>
<keyword evidence="2" id="KW-1185">Reference proteome</keyword>
<organism evidence="1 2">
    <name type="scientific">Pseudomonas phage vB_PaeM_PS119XW</name>
    <dbReference type="NCBI Taxonomy" id="2601632"/>
    <lineage>
        <taxon>Viruses</taxon>
        <taxon>Duplodnaviria</taxon>
        <taxon>Heunggongvirae</taxon>
        <taxon>Uroviricota</taxon>
        <taxon>Caudoviricetes</taxon>
        <taxon>Chimalliviridae</taxon>
        <taxon>Pawinskivirus</taxon>
        <taxon>Pawinskivirus PS119XW</taxon>
    </lineage>
</organism>
<sequence length="114" mass="13289">MTDTKDDCPFKPTKEWLRANDLFLQEFSETHETFSRENVLRYTDAAQQDAFDEGIKEGILLALRFLSSGNYRCSRDYDSKLKRSKSVTDRAVGVRLISDNNNTLADRYFKHINQ</sequence>
<dbReference type="EMBL" id="MN103543">
    <property type="protein sequence ID" value="QEM42044.1"/>
    <property type="molecule type" value="Genomic_DNA"/>
</dbReference>
<proteinExistence type="predicted"/>
<evidence type="ECO:0000313" key="2">
    <source>
        <dbReference type="Proteomes" id="UP000322144"/>
    </source>
</evidence>
<name>A0A5C1K9S5_9CAUD</name>
<dbReference type="Proteomes" id="UP000322144">
    <property type="component" value="Segment"/>
</dbReference>
<accession>A0A5C1K9S5</accession>
<evidence type="ECO:0000313" key="1">
    <source>
        <dbReference type="EMBL" id="QEM42044.1"/>
    </source>
</evidence>